<evidence type="ECO:0000256" key="2">
    <source>
        <dbReference type="SAM" id="Phobius"/>
    </source>
</evidence>
<evidence type="ECO:0000313" key="3">
    <source>
        <dbReference type="EMBL" id="MBL6444675.1"/>
    </source>
</evidence>
<protein>
    <submittedName>
        <fullName evidence="3">Uncharacterized protein</fullName>
    </submittedName>
</protein>
<evidence type="ECO:0000256" key="1">
    <source>
        <dbReference type="SAM" id="MobiDB-lite"/>
    </source>
</evidence>
<keyword evidence="4" id="KW-1185">Reference proteome</keyword>
<dbReference type="Proteomes" id="UP000614216">
    <property type="component" value="Unassembled WGS sequence"/>
</dbReference>
<gene>
    <name evidence="3" type="ORF">JMN32_00035</name>
</gene>
<dbReference type="RefSeq" id="WP_202854220.1">
    <property type="nucleotide sequence ID" value="NZ_JAEUGD010000001.1"/>
</dbReference>
<keyword evidence="2" id="KW-0812">Transmembrane</keyword>
<comment type="caution">
    <text evidence="3">The sequence shown here is derived from an EMBL/GenBank/DDBJ whole genome shotgun (WGS) entry which is preliminary data.</text>
</comment>
<evidence type="ECO:0000313" key="4">
    <source>
        <dbReference type="Proteomes" id="UP000614216"/>
    </source>
</evidence>
<name>A0A937FUS3_9BACT</name>
<reference evidence="3" key="1">
    <citation type="submission" date="2021-01" db="EMBL/GenBank/DDBJ databases">
        <title>Fulvivirga kasyanovii gen. nov., sp nov., a novel member of the phylum Bacteroidetes isolated from seawater in a mussel farm.</title>
        <authorList>
            <person name="Zhao L.-H."/>
            <person name="Wang Z.-J."/>
        </authorList>
    </citation>
    <scope>NUCLEOTIDE SEQUENCE</scope>
    <source>
        <strain evidence="3">29W222</strain>
    </source>
</reference>
<dbReference type="AlphaFoldDB" id="A0A937FUS3"/>
<sequence>MTVIEPRIYGGYDDFYRDDVLYDHFLKKFRKKIKKRGLFKSIVRMGAPSLMLKKKLLKKKHSKPRTGDKAPPKTTVKLGIKSLSGASKAGQPPEQVRAMPPKNKEQQLSMLSPETDLDAPPELDDNSPVNNRQTQYILIGAAVGVIALVAIVRRKRKMQ</sequence>
<feature type="region of interest" description="Disordered" evidence="1">
    <location>
        <begin position="57"/>
        <end position="109"/>
    </location>
</feature>
<accession>A0A937FUS3</accession>
<feature type="transmembrane region" description="Helical" evidence="2">
    <location>
        <begin position="136"/>
        <end position="152"/>
    </location>
</feature>
<keyword evidence="2" id="KW-0472">Membrane</keyword>
<keyword evidence="2" id="KW-1133">Transmembrane helix</keyword>
<dbReference type="EMBL" id="JAEUGD010000001">
    <property type="protein sequence ID" value="MBL6444675.1"/>
    <property type="molecule type" value="Genomic_DNA"/>
</dbReference>
<proteinExistence type="predicted"/>
<organism evidence="3 4">
    <name type="scientific">Fulvivirga marina</name>
    <dbReference type="NCBI Taxonomy" id="2494733"/>
    <lineage>
        <taxon>Bacteria</taxon>
        <taxon>Pseudomonadati</taxon>
        <taxon>Bacteroidota</taxon>
        <taxon>Cytophagia</taxon>
        <taxon>Cytophagales</taxon>
        <taxon>Fulvivirgaceae</taxon>
        <taxon>Fulvivirga</taxon>
    </lineage>
</organism>